<evidence type="ECO:0000256" key="6">
    <source>
        <dbReference type="ARBA" id="ARBA00022443"/>
    </source>
</evidence>
<feature type="compositionally biased region" description="Polar residues" evidence="12">
    <location>
        <begin position="39"/>
        <end position="56"/>
    </location>
</feature>
<dbReference type="CDD" id="cd00174">
    <property type="entry name" value="SH3"/>
    <property type="match status" value="1"/>
</dbReference>
<evidence type="ECO:0000256" key="5">
    <source>
        <dbReference type="ARBA" id="ARBA00020357"/>
    </source>
</evidence>
<dbReference type="Pfam" id="PF14604">
    <property type="entry name" value="SH3_9"/>
    <property type="match status" value="1"/>
</dbReference>
<keyword evidence="7" id="KW-0254">Endocytosis</keyword>
<dbReference type="Pfam" id="PF00018">
    <property type="entry name" value="SH3_1"/>
    <property type="match status" value="2"/>
</dbReference>
<keyword evidence="13" id="KW-1133">Transmembrane helix</keyword>
<feature type="compositionally biased region" description="Polar residues" evidence="12">
    <location>
        <begin position="1219"/>
        <end position="1239"/>
    </location>
</feature>
<dbReference type="CDD" id="cd11773">
    <property type="entry name" value="SH3_Sla1p_1"/>
    <property type="match status" value="1"/>
</dbReference>
<dbReference type="Gene3D" id="2.30.30.40">
    <property type="entry name" value="SH3 Domains"/>
    <property type="match status" value="3"/>
</dbReference>
<name>A0A9Q5HRH9_SANBA</name>
<dbReference type="PANTHER" id="PTHR15735:SF21">
    <property type="entry name" value="PROTEIN NERVOUS WRECK"/>
    <property type="match status" value="1"/>
</dbReference>
<feature type="region of interest" description="Disordered" evidence="12">
    <location>
        <begin position="1398"/>
        <end position="1544"/>
    </location>
</feature>
<dbReference type="InterPro" id="IPR001452">
    <property type="entry name" value="SH3_domain"/>
</dbReference>
<dbReference type="InterPro" id="IPR035800">
    <property type="entry name" value="Sla1_SH3_1"/>
</dbReference>
<gene>
    <name evidence="15" type="ORF">A7U60_g8593</name>
</gene>
<feature type="compositionally biased region" description="Low complexity" evidence="12">
    <location>
        <begin position="626"/>
        <end position="635"/>
    </location>
</feature>
<dbReference type="GO" id="GO:0030674">
    <property type="term" value="F:protein-macromolecule adaptor activity"/>
    <property type="evidence" value="ECO:0007669"/>
    <property type="project" value="InterPro"/>
</dbReference>
<evidence type="ECO:0000313" key="15">
    <source>
        <dbReference type="EMBL" id="OCB84606.1"/>
    </source>
</evidence>
<feature type="compositionally biased region" description="Polar residues" evidence="12">
    <location>
        <begin position="948"/>
        <end position="962"/>
    </location>
</feature>
<feature type="compositionally biased region" description="Low complexity" evidence="12">
    <location>
        <begin position="1256"/>
        <end position="1275"/>
    </location>
</feature>
<dbReference type="InterPro" id="IPR007131">
    <property type="entry name" value="SHD1"/>
</dbReference>
<dbReference type="SUPFAM" id="SSF50044">
    <property type="entry name" value="SH3-domain"/>
    <property type="match status" value="3"/>
</dbReference>
<keyword evidence="13" id="KW-0472">Membrane</keyword>
<feature type="compositionally biased region" description="Basic and acidic residues" evidence="12">
    <location>
        <begin position="864"/>
        <end position="901"/>
    </location>
</feature>
<dbReference type="GO" id="GO:0043130">
    <property type="term" value="F:ubiquitin binding"/>
    <property type="evidence" value="ECO:0007669"/>
    <property type="project" value="InterPro"/>
</dbReference>
<feature type="region of interest" description="Disordered" evidence="12">
    <location>
        <begin position="17"/>
        <end position="58"/>
    </location>
</feature>
<protein>
    <recommendedName>
        <fullName evidence="5">Actin cytoskeleton-regulatory complex protein SLA1</fullName>
    </recommendedName>
</protein>
<keyword evidence="9" id="KW-0009">Actin-binding</keyword>
<proteinExistence type="inferred from homology"/>
<keyword evidence="8" id="KW-0967">Endosome</keyword>
<reference evidence="15" key="1">
    <citation type="submission" date="2016-06" db="EMBL/GenBank/DDBJ databases">
        <title>Draft Genome sequence of the fungus Inonotus baumii.</title>
        <authorList>
            <person name="Zhu H."/>
            <person name="Lin W."/>
        </authorList>
    </citation>
    <scope>NUCLEOTIDE SEQUENCE</scope>
    <source>
        <strain evidence="15">821</strain>
    </source>
</reference>
<dbReference type="GO" id="GO:0006897">
    <property type="term" value="P:endocytosis"/>
    <property type="evidence" value="ECO:0007669"/>
    <property type="project" value="UniProtKB-KW"/>
</dbReference>
<dbReference type="EMBL" id="LNZH02000215">
    <property type="protein sequence ID" value="OCB84606.1"/>
    <property type="molecule type" value="Genomic_DNA"/>
</dbReference>
<feature type="compositionally biased region" description="Basic and acidic residues" evidence="12">
    <location>
        <begin position="776"/>
        <end position="840"/>
    </location>
</feature>
<dbReference type="GO" id="GO:0005886">
    <property type="term" value="C:plasma membrane"/>
    <property type="evidence" value="ECO:0007669"/>
    <property type="project" value="UniProtKB-SubCell"/>
</dbReference>
<dbReference type="Proteomes" id="UP000757232">
    <property type="component" value="Unassembled WGS sequence"/>
</dbReference>
<feature type="compositionally biased region" description="Polar residues" evidence="12">
    <location>
        <begin position="1174"/>
        <end position="1183"/>
    </location>
</feature>
<evidence type="ECO:0000256" key="7">
    <source>
        <dbReference type="ARBA" id="ARBA00022583"/>
    </source>
</evidence>
<dbReference type="Pfam" id="PF24081">
    <property type="entry name" value="PH_SLA1"/>
    <property type="match status" value="1"/>
</dbReference>
<dbReference type="Gene3D" id="1.10.150.50">
    <property type="entry name" value="Transcription Factor, Ets-1"/>
    <property type="match status" value="1"/>
</dbReference>
<dbReference type="InterPro" id="IPR013761">
    <property type="entry name" value="SAM/pointed_sf"/>
</dbReference>
<feature type="region of interest" description="Disordered" evidence="12">
    <location>
        <begin position="758"/>
        <end position="901"/>
    </location>
</feature>
<feature type="region of interest" description="Disordered" evidence="12">
    <location>
        <begin position="948"/>
        <end position="987"/>
    </location>
</feature>
<evidence type="ECO:0000256" key="10">
    <source>
        <dbReference type="ARBA" id="ARBA00023212"/>
    </source>
</evidence>
<dbReference type="InterPro" id="IPR036028">
    <property type="entry name" value="SH3-like_dom_sf"/>
</dbReference>
<evidence type="ECO:0000313" key="16">
    <source>
        <dbReference type="Proteomes" id="UP000757232"/>
    </source>
</evidence>
<keyword evidence="13" id="KW-0812">Transmembrane</keyword>
<feature type="region of interest" description="Disordered" evidence="12">
    <location>
        <begin position="1070"/>
        <end position="1241"/>
    </location>
</feature>
<evidence type="ECO:0000256" key="3">
    <source>
        <dbReference type="ARBA" id="ARBA00004413"/>
    </source>
</evidence>
<comment type="subcellular location">
    <subcellularLocation>
        <location evidence="3">Cell membrane</location>
        <topology evidence="3">Peripheral membrane protein</topology>
        <orientation evidence="3">Cytoplasmic side</orientation>
    </subcellularLocation>
    <subcellularLocation>
        <location evidence="2">Cytoplasm</location>
        <location evidence="2">Cytoskeleton</location>
        <location evidence="2">Actin patch</location>
    </subcellularLocation>
    <subcellularLocation>
        <location evidence="1">Endosome membrane</location>
        <topology evidence="1">Peripheral membrane protein</topology>
        <orientation evidence="1">Cytoplasmic side</orientation>
    </subcellularLocation>
</comment>
<comment type="similarity">
    <text evidence="4">Belongs to the SLA1 family.</text>
</comment>
<feature type="region of interest" description="Disordered" evidence="12">
    <location>
        <begin position="1255"/>
        <end position="1275"/>
    </location>
</feature>
<feature type="transmembrane region" description="Helical" evidence="13">
    <location>
        <begin position="69"/>
        <end position="89"/>
    </location>
</feature>
<keyword evidence="10" id="KW-0206">Cytoskeleton</keyword>
<feature type="compositionally biased region" description="Basic and acidic residues" evidence="12">
    <location>
        <begin position="1070"/>
        <end position="1082"/>
    </location>
</feature>
<dbReference type="GO" id="GO:0010008">
    <property type="term" value="C:endosome membrane"/>
    <property type="evidence" value="ECO:0007669"/>
    <property type="project" value="UniProtKB-SubCell"/>
</dbReference>
<comment type="caution">
    <text evidence="15">The sequence shown here is derived from an EMBL/GenBank/DDBJ whole genome shotgun (WGS) entry which is preliminary data.</text>
</comment>
<dbReference type="PROSITE" id="PS50002">
    <property type="entry name" value="SH3"/>
    <property type="match status" value="3"/>
</dbReference>
<dbReference type="Gene3D" id="2.30.30.700">
    <property type="entry name" value="SLA1 homology domain 1"/>
    <property type="match status" value="1"/>
</dbReference>
<keyword evidence="16" id="KW-1185">Reference proteome</keyword>
<dbReference type="GO" id="GO:0042802">
    <property type="term" value="F:identical protein binding"/>
    <property type="evidence" value="ECO:0007669"/>
    <property type="project" value="InterPro"/>
</dbReference>
<feature type="domain" description="SH3" evidence="14">
    <location>
        <begin position="353"/>
        <end position="414"/>
    </location>
</feature>
<dbReference type="PANTHER" id="PTHR15735">
    <property type="entry name" value="FCH AND DOUBLE SH3 DOMAINS PROTEIN"/>
    <property type="match status" value="1"/>
</dbReference>
<keyword evidence="6 11" id="KW-0728">SH3 domain</keyword>
<feature type="region of interest" description="Disordered" evidence="12">
    <location>
        <begin position="626"/>
        <end position="692"/>
    </location>
</feature>
<organism evidence="15 16">
    <name type="scientific">Sanghuangporus baumii</name>
    <name type="common">Phellinus baumii</name>
    <dbReference type="NCBI Taxonomy" id="108892"/>
    <lineage>
        <taxon>Eukaryota</taxon>
        <taxon>Fungi</taxon>
        <taxon>Dikarya</taxon>
        <taxon>Basidiomycota</taxon>
        <taxon>Agaricomycotina</taxon>
        <taxon>Agaricomycetes</taxon>
        <taxon>Hymenochaetales</taxon>
        <taxon>Hymenochaetaceae</taxon>
        <taxon>Sanghuangporus</taxon>
    </lineage>
</organism>
<evidence type="ECO:0000256" key="9">
    <source>
        <dbReference type="ARBA" id="ARBA00023203"/>
    </source>
</evidence>
<feature type="compositionally biased region" description="Polar residues" evidence="12">
    <location>
        <begin position="1448"/>
        <end position="1463"/>
    </location>
</feature>
<feature type="compositionally biased region" description="Gly residues" evidence="12">
    <location>
        <begin position="1436"/>
        <end position="1446"/>
    </location>
</feature>
<evidence type="ECO:0000256" key="2">
    <source>
        <dbReference type="ARBA" id="ARBA00004134"/>
    </source>
</evidence>
<dbReference type="InterPro" id="IPR056996">
    <property type="entry name" value="PH_SLA1"/>
</dbReference>
<feature type="compositionally biased region" description="Polar residues" evidence="12">
    <location>
        <begin position="1401"/>
        <end position="1432"/>
    </location>
</feature>
<evidence type="ECO:0000256" key="1">
    <source>
        <dbReference type="ARBA" id="ARBA00004125"/>
    </source>
</evidence>
<accession>A0A9Q5HRH9</accession>
<evidence type="ECO:0000256" key="12">
    <source>
        <dbReference type="SAM" id="MobiDB-lite"/>
    </source>
</evidence>
<sequence>MSTSIVNNAMQGFWQDSPSQYGSASSTGYSGGHPDDSTHTSQAIRGSLPKKNNNSEAADYSAGMNKPCAFHFMLVICALAFIQVIYMIGMSIGGRQPSFPQPISPDERERYRNSGVYWDFTRKLECLDSYHSRKYTAQLQNVPHDRNFSPTRACQSLPIEISGHTFETPDQCRQVGVHMHGYWTVYDPSDCTIEDEIQRYRKSGMFWGTAVPAEYCHSFDKREYEAPILNIPRGYNWNKACQYMPAVIQDQQFERPDSCELRNSNVYGKWVVSNQLDCKPYWGPLRDVRYEAELWNLVAGDDWYKMCSSTPATWHGIYYEHPTTCDNRGPGSQLLLLHLNSTLSAVTMASASHYLGVLKAIYDYNADSEEEISVKDDQILFLIERTDDDWWKVKPRDGDESNEGGLVPSAYVEPAPHRSVVKALYDYDASAPGELSIKEDDVLLAYDAEDGWLLVQTEKDGGKAGFVPENYVEATGAEASPAEAEQEEEEEAPAPVAPVIIVPPSPPRPSAPYVDPAELVAASHTKAQPTDHIKTWSVSEVDKKGKKKKGTLGIGNGAIFFASEADKTPVQKWPTTDVESSYMEKTKHVHIEIGGVTPIHLHFNAGAKDYAEEIIEKLDKSKAAAKAASATSAESPVEEQQKEEEPSIARQTSPKPKKNGVSVHFAQRPPSIISPREPDPDSEPEETYVDTRVQRAKADDGNEWCTVLYDFNADGDDELTVQEGDRLIVLEKDGDEWWKVRDSLGHEGVVPASYVELDETSASTSKAVNGYAAEQEAAREAAQREQEERERESQEAERHRTEAERKAKLAAEAADAERKRRERERERNFQEEEERRRQEKEEEEERRRSARQNRPSSASGSRLRPSEDRSNVSPTRDKARPSGDRPRSHPNPDRLRTWHDRTGQFKVDAEFLGLSNGKLRLHKTNGVVIEVPTDKMSQEDLKYIERLQSGSKSSSRALSPGSSDDEPLAMRRRSLQPEPKKPVPPKKAKSIDWFEFFLNAGCDLDDCTRYANSFERDKIDDSVLPDITEQTMRSLGLREGDIIRVTKAIAQRKQGSGSISVLEEQMKKDEELARKLQEEESRNTPGRQSASPGLFAGPGGILKNNTRRGRPQPSKSTPPTTVDLQSITTASQQINRLDSPATMRVTSPSSITGPPRAASAAPIVTGFDDDAWTNRPSSTQPPTGNARAPSAPPIQTQPPAAPAPPPAPAPPAVPATQARSGTSQTPSSSTATGSSLARTTESDVFEQLARLSALKTRSTAARSPPAAASAPVSAVSPPIVSPPTSFQSSMGMGPSPVPMGTLQSHVTGFPAQQQQPQQQAAPRGPFAPVPANQGLLNPLIPTTTGFNSFVPTRPASNPPMFNAASPQPSFLNTQPTGMPGTLGMQPTGFPGVQPTGFTGALNAQPTGFGTGLQPQPTGLPNTGPLMSQTTSYPGAFGSGPFSGGRTFGTLQPNVTGFNPSFGQATSPPPPVPPIPPLSSLPSNNANANSTAPANVFAQMKSGTFAQDNAPQPSNKYDALRPQPTGWGMQGTTTGFPNGLSGPFY</sequence>
<evidence type="ECO:0000256" key="4">
    <source>
        <dbReference type="ARBA" id="ARBA00007948"/>
    </source>
</evidence>
<keyword evidence="10" id="KW-0963">Cytoplasm</keyword>
<feature type="compositionally biased region" description="Low complexity" evidence="12">
    <location>
        <begin position="19"/>
        <end position="28"/>
    </location>
</feature>
<dbReference type="PRINTS" id="PR00452">
    <property type="entry name" value="SH3DOMAIN"/>
</dbReference>
<feature type="compositionally biased region" description="Low complexity" evidence="12">
    <location>
        <begin position="1479"/>
        <end position="1495"/>
    </location>
</feature>
<feature type="compositionally biased region" description="Pro residues" evidence="12">
    <location>
        <begin position="1190"/>
        <end position="1213"/>
    </location>
</feature>
<dbReference type="GO" id="GO:0030479">
    <property type="term" value="C:actin cortical patch"/>
    <property type="evidence" value="ECO:0007669"/>
    <property type="project" value="UniProtKB-SubCell"/>
</dbReference>
<dbReference type="OrthoDB" id="5971719at2759"/>
<feature type="compositionally biased region" description="Pro residues" evidence="12">
    <location>
        <begin position="1466"/>
        <end position="1478"/>
    </location>
</feature>
<evidence type="ECO:0000256" key="8">
    <source>
        <dbReference type="ARBA" id="ARBA00022753"/>
    </source>
</evidence>
<evidence type="ECO:0000259" key="14">
    <source>
        <dbReference type="PROSITE" id="PS50002"/>
    </source>
</evidence>
<evidence type="ECO:0000256" key="11">
    <source>
        <dbReference type="PROSITE-ProRule" id="PRU00192"/>
    </source>
</evidence>
<dbReference type="SMART" id="SM00326">
    <property type="entry name" value="SH3"/>
    <property type="match status" value="3"/>
</dbReference>
<evidence type="ECO:0000256" key="13">
    <source>
        <dbReference type="SAM" id="Phobius"/>
    </source>
</evidence>
<feature type="domain" description="SH3" evidence="14">
    <location>
        <begin position="700"/>
        <end position="760"/>
    </location>
</feature>
<feature type="domain" description="SH3" evidence="14">
    <location>
        <begin position="416"/>
        <end position="477"/>
    </location>
</feature>
<feature type="compositionally biased region" description="Polar residues" evidence="12">
    <location>
        <begin position="1113"/>
        <end position="1136"/>
    </location>
</feature>
<dbReference type="GO" id="GO:0003779">
    <property type="term" value="F:actin binding"/>
    <property type="evidence" value="ECO:0007669"/>
    <property type="project" value="UniProtKB-KW"/>
</dbReference>
<dbReference type="Pfam" id="PF03983">
    <property type="entry name" value="SHD1"/>
    <property type="match status" value="1"/>
</dbReference>
<feature type="compositionally biased region" description="Polar residues" evidence="12">
    <location>
        <begin position="1500"/>
        <end position="1514"/>
    </location>
</feature>